<evidence type="ECO:0000256" key="3">
    <source>
        <dbReference type="PIRSR" id="PIRSR639383-2"/>
    </source>
</evidence>
<evidence type="ECO:0000256" key="5">
    <source>
        <dbReference type="SAM" id="MobiDB-lite"/>
    </source>
</evidence>
<feature type="active site" description="Tele-AMP-histidine intermediate" evidence="2">
    <location>
        <position position="150"/>
    </location>
</feature>
<feature type="short sequence motif" description="Histidine triad motif" evidence="4">
    <location>
        <begin position="148"/>
        <end position="152"/>
    </location>
</feature>
<proteinExistence type="predicted"/>
<dbReference type="Pfam" id="PF01230">
    <property type="entry name" value="HIT"/>
    <property type="match status" value="1"/>
</dbReference>
<evidence type="ECO:0000256" key="1">
    <source>
        <dbReference type="ARBA" id="ARBA00022741"/>
    </source>
</evidence>
<feature type="compositionally biased region" description="Basic and acidic residues" evidence="5">
    <location>
        <begin position="1"/>
        <end position="20"/>
    </location>
</feature>
<dbReference type="CDD" id="cd01275">
    <property type="entry name" value="FHIT"/>
    <property type="match status" value="1"/>
</dbReference>
<dbReference type="InterPro" id="IPR052908">
    <property type="entry name" value="AP-4-A_phosphorylase"/>
</dbReference>
<feature type="binding site" evidence="3">
    <location>
        <position position="80"/>
    </location>
    <ligand>
        <name>substrate</name>
    </ligand>
</feature>
<dbReference type="GO" id="GO:0000166">
    <property type="term" value="F:nucleotide binding"/>
    <property type="evidence" value="ECO:0007669"/>
    <property type="project" value="UniProtKB-KW"/>
</dbReference>
<feature type="domain" description="HIT" evidence="6">
    <location>
        <begin position="54"/>
        <end position="163"/>
    </location>
</feature>
<dbReference type="SUPFAM" id="SSF54197">
    <property type="entry name" value="HIT-like"/>
    <property type="match status" value="1"/>
</dbReference>
<dbReference type="InterPro" id="IPR036265">
    <property type="entry name" value="HIT-like_sf"/>
</dbReference>
<keyword evidence="8" id="KW-1185">Reference proteome</keyword>
<evidence type="ECO:0000313" key="8">
    <source>
        <dbReference type="Proteomes" id="UP000001219"/>
    </source>
</evidence>
<dbReference type="HOGENOM" id="CLU_056776_1_0_11"/>
<feature type="compositionally biased region" description="Polar residues" evidence="5">
    <location>
        <begin position="30"/>
        <end position="40"/>
    </location>
</feature>
<dbReference type="PANTHER" id="PTHR42997">
    <property type="entry name" value="HIT FAMILY HYDROLASE"/>
    <property type="match status" value="1"/>
</dbReference>
<dbReference type="GO" id="GO:0003824">
    <property type="term" value="F:catalytic activity"/>
    <property type="evidence" value="ECO:0007669"/>
    <property type="project" value="InterPro"/>
</dbReference>
<dbReference type="Gene3D" id="3.30.428.10">
    <property type="entry name" value="HIT-like"/>
    <property type="match status" value="1"/>
</dbReference>
<evidence type="ECO:0000256" key="4">
    <source>
        <dbReference type="PROSITE-ProRule" id="PRU00464"/>
    </source>
</evidence>
<dbReference type="InterPro" id="IPR011146">
    <property type="entry name" value="HIT-like"/>
</dbReference>
<evidence type="ECO:0000313" key="7">
    <source>
        <dbReference type="EMBL" id="ACY21533.1"/>
    </source>
</evidence>
<dbReference type="OrthoDB" id="9784774at2"/>
<dbReference type="AlphaFoldDB" id="D0LCL2"/>
<name>D0LCL2_GORB4</name>
<accession>D0LCL2</accession>
<dbReference type="eggNOG" id="COG0537">
    <property type="taxonomic scope" value="Bacteria"/>
</dbReference>
<dbReference type="InterPro" id="IPR039383">
    <property type="entry name" value="FHIT"/>
</dbReference>
<dbReference type="Proteomes" id="UP000001219">
    <property type="component" value="Chromosome"/>
</dbReference>
<feature type="region of interest" description="Disordered" evidence="5">
    <location>
        <begin position="1"/>
        <end position="57"/>
    </location>
</feature>
<organism evidence="7 8">
    <name type="scientific">Gordonia bronchialis (strain ATCC 25592 / DSM 43247 / BCRC 13721 / JCM 3198 / KCTC 3076 / NBRC 16047 / NCTC 10667)</name>
    <name type="common">Rhodococcus bronchialis</name>
    <dbReference type="NCBI Taxonomy" id="526226"/>
    <lineage>
        <taxon>Bacteria</taxon>
        <taxon>Bacillati</taxon>
        <taxon>Actinomycetota</taxon>
        <taxon>Actinomycetes</taxon>
        <taxon>Mycobacteriales</taxon>
        <taxon>Gordoniaceae</taxon>
        <taxon>Gordonia</taxon>
    </lineage>
</organism>
<dbReference type="PANTHER" id="PTHR42997:SF1">
    <property type="entry name" value="AP-4-A PHOSPHORYLASE"/>
    <property type="match status" value="1"/>
</dbReference>
<keyword evidence="1" id="KW-0547">Nucleotide-binding</keyword>
<dbReference type="KEGG" id="gbr:Gbro_2288"/>
<gene>
    <name evidence="7" type="ordered locus">Gbro_2288</name>
</gene>
<dbReference type="RefSeq" id="WP_012834088.1">
    <property type="nucleotide sequence ID" value="NC_013441.1"/>
</dbReference>
<evidence type="ECO:0000256" key="2">
    <source>
        <dbReference type="PIRSR" id="PIRSR639383-1"/>
    </source>
</evidence>
<protein>
    <submittedName>
        <fullName evidence="7">Histidine triad (HIT) protein</fullName>
    </submittedName>
</protein>
<dbReference type="PROSITE" id="PS51084">
    <property type="entry name" value="HIT_2"/>
    <property type="match status" value="1"/>
</dbReference>
<dbReference type="STRING" id="526226.Gbro_2288"/>
<evidence type="ECO:0000259" key="6">
    <source>
        <dbReference type="PROSITE" id="PS51084"/>
    </source>
</evidence>
<sequence>MAEPGGEIRDCGTGDPDRLQRLWSPHRMTYITSDPATSSEDSADKTKPATSGHPFLDIPRMSDEDGLIVARGEAVYAVLNLYPYNPGHTMIVPYRQVADLEDLTPLESAELMSFTQRIIRTIKNVSNPNAFNVGLNLGYAAGGSLAEHIHQHIVPRWIGDANFITVVGETKVMPQLLRDTRTLLAQAWHRLDD</sequence>
<reference evidence="8" key="1">
    <citation type="submission" date="2009-10" db="EMBL/GenBank/DDBJ databases">
        <title>The complete chromosome of Gordonia bronchialis DSM 43247.</title>
        <authorList>
            <consortium name="US DOE Joint Genome Institute (JGI-PGF)"/>
            <person name="Lucas S."/>
            <person name="Copeland A."/>
            <person name="Lapidus A."/>
            <person name="Glavina del Rio T."/>
            <person name="Dalin E."/>
            <person name="Tice H."/>
            <person name="Bruce D."/>
            <person name="Goodwin L."/>
            <person name="Pitluck S."/>
            <person name="Kyrpides N."/>
            <person name="Mavromatis K."/>
            <person name="Ivanova N."/>
            <person name="Ovchinnikova G."/>
            <person name="Saunders E."/>
            <person name="Brettin T."/>
            <person name="Detter J.C."/>
            <person name="Han C."/>
            <person name="Larimer F."/>
            <person name="Land M."/>
            <person name="Hauser L."/>
            <person name="Markowitz V."/>
            <person name="Cheng J.-F."/>
            <person name="Hugenholtz P."/>
            <person name="Woyke T."/>
            <person name="Wu D."/>
            <person name="Jando M."/>
            <person name="Schneider S."/>
            <person name="Goeker M."/>
            <person name="Klenk H.-P."/>
            <person name="Eisen J.A."/>
        </authorList>
    </citation>
    <scope>NUCLEOTIDE SEQUENCE [LARGE SCALE GENOMIC DNA]</scope>
    <source>
        <strain evidence="8">ATCC 25592 / DSM 43247 / BCRC 13721 / JCM 3198 / KCTC 3076 / NBRC 16047 / NCTC 10667</strain>
    </source>
</reference>
<dbReference type="EMBL" id="CP001802">
    <property type="protein sequence ID" value="ACY21533.1"/>
    <property type="molecule type" value="Genomic_DNA"/>
</dbReference>
<reference evidence="7 8" key="2">
    <citation type="journal article" date="2010" name="Stand. Genomic Sci.">
        <title>Complete genome sequence of Gordonia bronchialis type strain (3410).</title>
        <authorList>
            <person name="Ivanova N."/>
            <person name="Sikorski J."/>
            <person name="Jando M."/>
            <person name="Lapidus A."/>
            <person name="Nolan M."/>
            <person name="Lucas S."/>
            <person name="Del Rio T.G."/>
            <person name="Tice H."/>
            <person name="Copeland A."/>
            <person name="Cheng J.F."/>
            <person name="Chen F."/>
            <person name="Bruce D."/>
            <person name="Goodwin L."/>
            <person name="Pitluck S."/>
            <person name="Mavromatis K."/>
            <person name="Ovchinnikova G."/>
            <person name="Pati A."/>
            <person name="Chen A."/>
            <person name="Palaniappan K."/>
            <person name="Land M."/>
            <person name="Hauser L."/>
            <person name="Chang Y.J."/>
            <person name="Jeffries C.D."/>
            <person name="Chain P."/>
            <person name="Saunders E."/>
            <person name="Han C."/>
            <person name="Detter J.C."/>
            <person name="Brettin T."/>
            <person name="Rohde M."/>
            <person name="Goker M."/>
            <person name="Bristow J."/>
            <person name="Eisen J.A."/>
            <person name="Markowitz V."/>
            <person name="Hugenholtz P."/>
            <person name="Klenk H.P."/>
            <person name="Kyrpides N.C."/>
        </authorList>
    </citation>
    <scope>NUCLEOTIDE SEQUENCE [LARGE SCALE GENOMIC DNA]</scope>
    <source>
        <strain evidence="8">ATCC 25592 / DSM 43247 / BCRC 13721 / JCM 3198 / KCTC 3076 / NBRC 16047 / NCTC 10667</strain>
    </source>
</reference>
<feature type="binding site" evidence="3">
    <location>
        <position position="152"/>
    </location>
    <ligand>
        <name>substrate</name>
    </ligand>
</feature>